<dbReference type="Proteomes" id="UP000095281">
    <property type="component" value="Unplaced"/>
</dbReference>
<accession>A0A1I8BH56</accession>
<keyword evidence="1" id="KW-1185">Reference proteome</keyword>
<dbReference type="WBParaSite" id="MhA1_Contig2492.frz3.gene2">
    <property type="protein sequence ID" value="MhA1_Contig2492.frz3.gene2"/>
    <property type="gene ID" value="MhA1_Contig2492.frz3.gene2"/>
</dbReference>
<reference evidence="2" key="1">
    <citation type="submission" date="2016-11" db="UniProtKB">
        <authorList>
            <consortium name="WormBaseParasite"/>
        </authorList>
    </citation>
    <scope>IDENTIFICATION</scope>
</reference>
<organism evidence="1 2">
    <name type="scientific">Meloidogyne hapla</name>
    <name type="common">Root-knot nematode worm</name>
    <dbReference type="NCBI Taxonomy" id="6305"/>
    <lineage>
        <taxon>Eukaryota</taxon>
        <taxon>Metazoa</taxon>
        <taxon>Ecdysozoa</taxon>
        <taxon>Nematoda</taxon>
        <taxon>Chromadorea</taxon>
        <taxon>Rhabditida</taxon>
        <taxon>Tylenchina</taxon>
        <taxon>Tylenchomorpha</taxon>
        <taxon>Tylenchoidea</taxon>
        <taxon>Meloidogynidae</taxon>
        <taxon>Meloidogyninae</taxon>
        <taxon>Meloidogyne</taxon>
    </lineage>
</organism>
<sequence length="126" mass="14881">MYVGVYKKRDYIVEIINEDWDLIIIDDLFWTFGFALTTLKQRLWEKNGLNKNKKEPKSIIYSTAGQTLLSAESIKSTGRDWVSKSPLFPFIPTDKNDAYSHKRFIHRLHAFYENGVEYILMNWIGK</sequence>
<proteinExistence type="predicted"/>
<evidence type="ECO:0000313" key="2">
    <source>
        <dbReference type="WBParaSite" id="MhA1_Contig2492.frz3.gene2"/>
    </source>
</evidence>
<name>A0A1I8BH56_MELHA</name>
<evidence type="ECO:0000313" key="1">
    <source>
        <dbReference type="Proteomes" id="UP000095281"/>
    </source>
</evidence>
<protein>
    <submittedName>
        <fullName evidence="2">Glycosyl transferase</fullName>
    </submittedName>
</protein>
<dbReference type="AlphaFoldDB" id="A0A1I8BH56"/>